<evidence type="ECO:0000256" key="1">
    <source>
        <dbReference type="SAM" id="MobiDB-lite"/>
    </source>
</evidence>
<evidence type="ECO:0000313" key="4">
    <source>
        <dbReference type="Proteomes" id="UP000238007"/>
    </source>
</evidence>
<protein>
    <submittedName>
        <fullName evidence="3">Uncharacterized protein</fullName>
    </submittedName>
</protein>
<feature type="region of interest" description="Disordered" evidence="1">
    <location>
        <begin position="99"/>
        <end position="121"/>
    </location>
</feature>
<feature type="transmembrane region" description="Helical" evidence="2">
    <location>
        <begin position="15"/>
        <end position="35"/>
    </location>
</feature>
<dbReference type="Proteomes" id="UP000238007">
    <property type="component" value="Unassembled WGS sequence"/>
</dbReference>
<evidence type="ECO:0000313" key="3">
    <source>
        <dbReference type="EMBL" id="PRY78129.1"/>
    </source>
</evidence>
<gene>
    <name evidence="3" type="ORF">CLV80_10492</name>
</gene>
<name>A0A2T0W041_9RHOB</name>
<sequence>MPLTLRLVFHGIRSAWVGLMIMVIGWIGLVPATAVERSALSAPLGVERPEGLTSMRIARAMVHFAPDRAARMLSDSTNGEISPELAGMMLRQIAKGNPAEVAPPLETQGRSIDGPKFVTVD</sequence>
<organism evidence="3 4">
    <name type="scientific">Yoonia maritima</name>
    <dbReference type="NCBI Taxonomy" id="1435347"/>
    <lineage>
        <taxon>Bacteria</taxon>
        <taxon>Pseudomonadati</taxon>
        <taxon>Pseudomonadota</taxon>
        <taxon>Alphaproteobacteria</taxon>
        <taxon>Rhodobacterales</taxon>
        <taxon>Paracoccaceae</taxon>
        <taxon>Yoonia</taxon>
    </lineage>
</organism>
<keyword evidence="4" id="KW-1185">Reference proteome</keyword>
<comment type="caution">
    <text evidence="3">The sequence shown here is derived from an EMBL/GenBank/DDBJ whole genome shotgun (WGS) entry which is preliminary data.</text>
</comment>
<keyword evidence="2" id="KW-0812">Transmembrane</keyword>
<keyword evidence="2" id="KW-0472">Membrane</keyword>
<dbReference type="AlphaFoldDB" id="A0A2T0W041"/>
<proteinExistence type="predicted"/>
<dbReference type="EMBL" id="PVTP01000004">
    <property type="protein sequence ID" value="PRY78129.1"/>
    <property type="molecule type" value="Genomic_DNA"/>
</dbReference>
<accession>A0A2T0W041</accession>
<keyword evidence="2" id="KW-1133">Transmembrane helix</keyword>
<evidence type="ECO:0000256" key="2">
    <source>
        <dbReference type="SAM" id="Phobius"/>
    </source>
</evidence>
<reference evidence="3 4" key="1">
    <citation type="submission" date="2018-03" db="EMBL/GenBank/DDBJ databases">
        <title>Genomic Encyclopedia of Archaeal and Bacterial Type Strains, Phase II (KMG-II): from individual species to whole genera.</title>
        <authorList>
            <person name="Goeker M."/>
        </authorList>
    </citation>
    <scope>NUCLEOTIDE SEQUENCE [LARGE SCALE GENOMIC DNA]</scope>
    <source>
        <strain evidence="3 4">DSM 101533</strain>
    </source>
</reference>